<organism evidence="1 2">
    <name type="scientific">Citrobacter phage Moon</name>
    <dbReference type="NCBI Taxonomy" id="1540095"/>
    <lineage>
        <taxon>Viruses</taxon>
        <taxon>Duplodnaviria</taxon>
        <taxon>Heunggongvirae</taxon>
        <taxon>Uroviricota</taxon>
        <taxon>Caudoviricetes</taxon>
        <taxon>Pantevenvirales</taxon>
        <taxon>Straboviridae</taxon>
        <taxon>Tevenvirinae</taxon>
        <taxon>Moonvirus</taxon>
        <taxon>Moonvirus moon</taxon>
    </lineage>
</organism>
<proteinExistence type="predicted"/>
<dbReference type="EMBL" id="KM236240">
    <property type="protein sequence ID" value="AIX12225.1"/>
    <property type="molecule type" value="Genomic_DNA"/>
</dbReference>
<dbReference type="GeneID" id="24721853"/>
<name>A0A0A0YVR4_9CAUD</name>
<dbReference type="KEGG" id="vg:24721853"/>
<gene>
    <name evidence="1" type="ORF">CPT_Moon254</name>
</gene>
<sequence>MSQVRITLIKEDKVQKKWTGAQTNMVHGIYELTFPTSYLWVWQGESNLTAVPGFGQVELGRDMKDVLNAIETGNIQVKNGITSIIGRFAKKGGILFFNPETTRGEINFS</sequence>
<keyword evidence="2" id="KW-1185">Reference proteome</keyword>
<evidence type="ECO:0000313" key="1">
    <source>
        <dbReference type="EMBL" id="AIX12225.1"/>
    </source>
</evidence>
<accession>A0A0A0YVR4</accession>
<dbReference type="RefSeq" id="YP_009146687.1">
    <property type="nucleotide sequence ID" value="NC_027331.1"/>
</dbReference>
<dbReference type="Proteomes" id="UP000030323">
    <property type="component" value="Segment"/>
</dbReference>
<protein>
    <submittedName>
        <fullName evidence="1">Uncharacterized protein</fullName>
    </submittedName>
</protein>
<evidence type="ECO:0000313" key="2">
    <source>
        <dbReference type="Proteomes" id="UP000030323"/>
    </source>
</evidence>
<reference evidence="1 2" key="1">
    <citation type="journal article" date="2015" name="Genome Announc.">
        <title>Complete Genome Sequence of Citrobacter freundii Myophage Moon.</title>
        <authorList>
            <person name="Edwards G.B."/>
            <person name="Luna A.J."/>
            <person name="Hernandez A.C."/>
            <person name="Kuty Everett G.F."/>
        </authorList>
    </citation>
    <scope>NUCLEOTIDE SEQUENCE [LARGE SCALE GENOMIC DNA]</scope>
</reference>